<dbReference type="SUPFAM" id="SSF51316">
    <property type="entry name" value="Mss4-like"/>
    <property type="match status" value="1"/>
</dbReference>
<evidence type="ECO:0000256" key="3">
    <source>
        <dbReference type="ARBA" id="ARBA00022833"/>
    </source>
</evidence>
<evidence type="ECO:0000256" key="1">
    <source>
        <dbReference type="ARBA" id="ARBA00005495"/>
    </source>
</evidence>
<dbReference type="EMBL" id="BAABBR010000001">
    <property type="protein sequence ID" value="GAA4041579.1"/>
    <property type="molecule type" value="Genomic_DNA"/>
</dbReference>
<dbReference type="InterPro" id="IPR006913">
    <property type="entry name" value="CENP-V/GFA"/>
</dbReference>
<sequence>MTQMTGGCACGAKRFTAEVGDEQAYLCHCRMCQRASGNVSLAMVVLPTKTIRWDGEPDWYRSSAIAERPFCARCGTSLGFRYLDTPEKMDLTVASFDDPSRFTPHTHFGAESMWRAWINTEGLPEIRSEEHAALQARWEKAGTTAD</sequence>
<gene>
    <name evidence="6" type="ORF">GCM10022281_23310</name>
</gene>
<dbReference type="PROSITE" id="PS51891">
    <property type="entry name" value="CENP_V_GFA"/>
    <property type="match status" value="1"/>
</dbReference>
<keyword evidence="2" id="KW-0479">Metal-binding</keyword>
<reference evidence="7" key="1">
    <citation type="journal article" date="2019" name="Int. J. Syst. Evol. Microbiol.">
        <title>The Global Catalogue of Microorganisms (GCM) 10K type strain sequencing project: providing services to taxonomists for standard genome sequencing and annotation.</title>
        <authorList>
            <consortium name="The Broad Institute Genomics Platform"/>
            <consortium name="The Broad Institute Genome Sequencing Center for Infectious Disease"/>
            <person name="Wu L."/>
            <person name="Ma J."/>
        </authorList>
    </citation>
    <scope>NUCLEOTIDE SEQUENCE [LARGE SCALE GENOMIC DNA]</scope>
    <source>
        <strain evidence="7">JCM 17564</strain>
    </source>
</reference>
<dbReference type="RefSeq" id="WP_344697260.1">
    <property type="nucleotide sequence ID" value="NZ_BAABBR010000001.1"/>
</dbReference>
<organism evidence="6 7">
    <name type="scientific">Sphingomonas rosea</name>
    <dbReference type="NCBI Taxonomy" id="335605"/>
    <lineage>
        <taxon>Bacteria</taxon>
        <taxon>Pseudomonadati</taxon>
        <taxon>Pseudomonadota</taxon>
        <taxon>Alphaproteobacteria</taxon>
        <taxon>Sphingomonadales</taxon>
        <taxon>Sphingomonadaceae</taxon>
        <taxon>Sphingomonas</taxon>
    </lineage>
</organism>
<dbReference type="InterPro" id="IPR011057">
    <property type="entry name" value="Mss4-like_sf"/>
</dbReference>
<feature type="domain" description="CENP-V/GFA" evidence="5">
    <location>
        <begin position="4"/>
        <end position="106"/>
    </location>
</feature>
<name>A0ABP7UEY4_9SPHN</name>
<evidence type="ECO:0000256" key="2">
    <source>
        <dbReference type="ARBA" id="ARBA00022723"/>
    </source>
</evidence>
<proteinExistence type="inferred from homology"/>
<evidence type="ECO:0000313" key="6">
    <source>
        <dbReference type="EMBL" id="GAA4041579.1"/>
    </source>
</evidence>
<keyword evidence="4" id="KW-0456">Lyase</keyword>
<dbReference type="Proteomes" id="UP001424459">
    <property type="component" value="Unassembled WGS sequence"/>
</dbReference>
<dbReference type="Gene3D" id="3.90.1590.10">
    <property type="entry name" value="glutathione-dependent formaldehyde- activating enzyme (gfa)"/>
    <property type="match status" value="1"/>
</dbReference>
<evidence type="ECO:0000259" key="5">
    <source>
        <dbReference type="PROSITE" id="PS51891"/>
    </source>
</evidence>
<comment type="caution">
    <text evidence="6">The sequence shown here is derived from an EMBL/GenBank/DDBJ whole genome shotgun (WGS) entry which is preliminary data.</text>
</comment>
<dbReference type="PANTHER" id="PTHR33337:SF40">
    <property type="entry name" value="CENP-V_GFA DOMAIN-CONTAINING PROTEIN-RELATED"/>
    <property type="match status" value="1"/>
</dbReference>
<evidence type="ECO:0000256" key="4">
    <source>
        <dbReference type="ARBA" id="ARBA00023239"/>
    </source>
</evidence>
<keyword evidence="7" id="KW-1185">Reference proteome</keyword>
<dbReference type="PANTHER" id="PTHR33337">
    <property type="entry name" value="GFA DOMAIN-CONTAINING PROTEIN"/>
    <property type="match status" value="1"/>
</dbReference>
<accession>A0ABP7UEY4</accession>
<protein>
    <recommendedName>
        <fullName evidence="5">CENP-V/GFA domain-containing protein</fullName>
    </recommendedName>
</protein>
<evidence type="ECO:0000313" key="7">
    <source>
        <dbReference type="Proteomes" id="UP001424459"/>
    </source>
</evidence>
<comment type="similarity">
    <text evidence="1">Belongs to the Gfa family.</text>
</comment>
<dbReference type="Pfam" id="PF04828">
    <property type="entry name" value="GFA"/>
    <property type="match status" value="1"/>
</dbReference>
<keyword evidence="3" id="KW-0862">Zinc</keyword>